<keyword evidence="7 9" id="KW-0472">Membrane</keyword>
<comment type="function">
    <text evidence="9">Core subunit of the mitochondrial membrane respiratory chain NADH dehydrogenase (Complex I) which catalyzes electron transfer from NADH through the respiratory chain, using ubiquinone as an electron acceptor. Essential for the catalytic activity of complex I.</text>
</comment>
<gene>
    <name evidence="11" type="primary">ND3</name>
</gene>
<dbReference type="EC" id="7.1.1.2" evidence="9"/>
<evidence type="ECO:0000313" key="11">
    <source>
        <dbReference type="EMBL" id="AYC65827.1"/>
    </source>
</evidence>
<geneLocation type="mitochondrion" evidence="11"/>
<keyword evidence="5 9" id="KW-0812">Transmembrane</keyword>
<dbReference type="GO" id="GO:0031966">
    <property type="term" value="C:mitochondrial membrane"/>
    <property type="evidence" value="ECO:0007669"/>
    <property type="project" value="UniProtKB-SubCell"/>
</dbReference>
<evidence type="ECO:0000256" key="7">
    <source>
        <dbReference type="ARBA" id="ARBA00023136"/>
    </source>
</evidence>
<feature type="chain" id="PRO_5018015308" description="NADH-ubiquinone oxidoreductase chain 3" evidence="10">
    <location>
        <begin position="29"/>
        <end position="112"/>
    </location>
</feature>
<feature type="transmembrane region" description="Helical" evidence="9">
    <location>
        <begin position="51"/>
        <end position="78"/>
    </location>
</feature>
<protein>
    <recommendedName>
        <fullName evidence="3 9">NADH-ubiquinone oxidoreductase chain 3</fullName>
        <ecNumber evidence="9">7.1.1.2</ecNumber>
    </recommendedName>
</protein>
<dbReference type="Gene3D" id="1.20.58.1610">
    <property type="entry name" value="NADH:ubiquinone/plastoquinone oxidoreductase, chain 3"/>
    <property type="match status" value="1"/>
</dbReference>
<reference evidence="11" key="1">
    <citation type="journal article" date="2018" name="Syst. Biol.">
        <title>Mitochondrial Genome Fragmentation Unites the Parasitic Lice of Eutherian Mammals.</title>
        <authorList>
            <person name="Song F."/>
            <person name="Li H."/>
            <person name="Liu G.-H."/>
            <person name="Wang W."/>
            <person name="James P."/>
            <person name="Colwell D.D."/>
            <person name="Tran A."/>
            <person name="Gong S."/>
            <person name="Cai W."/>
            <person name="Shao R."/>
        </authorList>
    </citation>
    <scope>NUCLEOTIDE SEQUENCE</scope>
    <source>
        <strain evidence="11">Minichromosome 13</strain>
    </source>
</reference>
<organism evidence="11">
    <name type="scientific">Bovicola caprae</name>
    <dbReference type="NCBI Taxonomy" id="1647116"/>
    <lineage>
        <taxon>Eukaryota</taxon>
        <taxon>Metazoa</taxon>
        <taxon>Ecdysozoa</taxon>
        <taxon>Arthropoda</taxon>
        <taxon>Hexapoda</taxon>
        <taxon>Insecta</taxon>
        <taxon>Pterygota</taxon>
        <taxon>Neoptera</taxon>
        <taxon>Paraneoptera</taxon>
        <taxon>Psocodea</taxon>
        <taxon>Troctomorpha</taxon>
        <taxon>Phthiraptera</taxon>
        <taxon>Ischnocera</taxon>
        <taxon>Bovicoliidae</taxon>
        <taxon>Bovicola</taxon>
    </lineage>
</organism>
<comment type="catalytic activity">
    <reaction evidence="8 9">
        <text>a ubiquinone + NADH + 5 H(+)(in) = a ubiquinol + NAD(+) + 4 H(+)(out)</text>
        <dbReference type="Rhea" id="RHEA:29091"/>
        <dbReference type="Rhea" id="RHEA-COMP:9565"/>
        <dbReference type="Rhea" id="RHEA-COMP:9566"/>
        <dbReference type="ChEBI" id="CHEBI:15378"/>
        <dbReference type="ChEBI" id="CHEBI:16389"/>
        <dbReference type="ChEBI" id="CHEBI:17976"/>
        <dbReference type="ChEBI" id="CHEBI:57540"/>
        <dbReference type="ChEBI" id="CHEBI:57945"/>
        <dbReference type="EC" id="7.1.1.2"/>
    </reaction>
</comment>
<accession>A0A3P8MXI5</accession>
<keyword evidence="9" id="KW-1278">Translocase</keyword>
<evidence type="ECO:0000256" key="8">
    <source>
        <dbReference type="ARBA" id="ARBA00049551"/>
    </source>
</evidence>
<feature type="signal peptide" evidence="10">
    <location>
        <begin position="1"/>
        <end position="28"/>
    </location>
</feature>
<sequence length="112" mass="12914">MFFMAFLMSLAVLSFLLVISSLFFLSEPQSGVSDSFECGLEMINSNRIPFHIHYFLVGVLFLIFDIEFVSSLPLAFFWESSVVWHGVWGSYFFLMFIGLVLEVFLGTIEWKS</sequence>
<keyword evidence="9 11" id="KW-0496">Mitochondrion</keyword>
<dbReference type="GO" id="GO:0030964">
    <property type="term" value="C:NADH dehydrogenase complex"/>
    <property type="evidence" value="ECO:0007669"/>
    <property type="project" value="TreeGrafter"/>
</dbReference>
<dbReference type="PANTHER" id="PTHR11058">
    <property type="entry name" value="NADH-UBIQUINONE OXIDOREDUCTASE CHAIN 3"/>
    <property type="match status" value="1"/>
</dbReference>
<keyword evidence="10" id="KW-0732">Signal</keyword>
<evidence type="ECO:0000256" key="2">
    <source>
        <dbReference type="ARBA" id="ARBA00008472"/>
    </source>
</evidence>
<dbReference type="InterPro" id="IPR038430">
    <property type="entry name" value="NDAH_ubi_oxred_su3_sf"/>
</dbReference>
<keyword evidence="9" id="KW-0520">NAD</keyword>
<dbReference type="AlphaFoldDB" id="A0A3P8MXI5"/>
<keyword evidence="4 9" id="KW-0813">Transport</keyword>
<keyword evidence="9" id="KW-0249">Electron transport</keyword>
<evidence type="ECO:0000256" key="3">
    <source>
        <dbReference type="ARBA" id="ARBA00021007"/>
    </source>
</evidence>
<keyword evidence="9" id="KW-0830">Ubiquinone</keyword>
<dbReference type="EMBL" id="MH001188">
    <property type="protein sequence ID" value="AYC65827.1"/>
    <property type="molecule type" value="Genomic_DNA"/>
</dbReference>
<dbReference type="InterPro" id="IPR000440">
    <property type="entry name" value="NADH_UbQ/plastoQ_OxRdtase_su3"/>
</dbReference>
<evidence type="ECO:0000256" key="10">
    <source>
        <dbReference type="SAM" id="SignalP"/>
    </source>
</evidence>
<evidence type="ECO:0000256" key="6">
    <source>
        <dbReference type="ARBA" id="ARBA00022989"/>
    </source>
</evidence>
<keyword evidence="6 9" id="KW-1133">Transmembrane helix</keyword>
<dbReference type="GO" id="GO:0008137">
    <property type="term" value="F:NADH dehydrogenase (ubiquinone) activity"/>
    <property type="evidence" value="ECO:0007669"/>
    <property type="project" value="UniProtKB-UniRule"/>
</dbReference>
<keyword evidence="9" id="KW-0679">Respiratory chain</keyword>
<evidence type="ECO:0000256" key="1">
    <source>
        <dbReference type="ARBA" id="ARBA00004370"/>
    </source>
</evidence>
<dbReference type="Pfam" id="PF00507">
    <property type="entry name" value="Oxidored_q4"/>
    <property type="match status" value="1"/>
</dbReference>
<evidence type="ECO:0000256" key="4">
    <source>
        <dbReference type="ARBA" id="ARBA00022448"/>
    </source>
</evidence>
<proteinExistence type="inferred from homology"/>
<evidence type="ECO:0000256" key="9">
    <source>
        <dbReference type="RuleBase" id="RU003640"/>
    </source>
</evidence>
<comment type="subcellular location">
    <subcellularLocation>
        <location evidence="1">Membrane</location>
    </subcellularLocation>
    <subcellularLocation>
        <location evidence="9">Mitochondrion membrane</location>
        <topology evidence="9">Multi-pass membrane protein</topology>
    </subcellularLocation>
</comment>
<comment type="similarity">
    <text evidence="2 9">Belongs to the complex I subunit 3 family.</text>
</comment>
<name>A0A3P8MXI5_9NEOP</name>
<dbReference type="PANTHER" id="PTHR11058:SF9">
    <property type="entry name" value="NADH-UBIQUINONE OXIDOREDUCTASE CHAIN 3"/>
    <property type="match status" value="1"/>
</dbReference>
<evidence type="ECO:0000256" key="5">
    <source>
        <dbReference type="ARBA" id="ARBA00022692"/>
    </source>
</evidence>
<feature type="transmembrane region" description="Helical" evidence="9">
    <location>
        <begin position="90"/>
        <end position="108"/>
    </location>
</feature>